<dbReference type="InterPro" id="IPR011059">
    <property type="entry name" value="Metal-dep_hydrolase_composite"/>
</dbReference>
<evidence type="ECO:0000259" key="9">
    <source>
        <dbReference type="Pfam" id="PF01979"/>
    </source>
</evidence>
<dbReference type="GO" id="GO:0050480">
    <property type="term" value="F:imidazolonepropionase activity"/>
    <property type="evidence" value="ECO:0007669"/>
    <property type="project" value="UniProtKB-UniRule"/>
</dbReference>
<keyword evidence="11" id="KW-1185">Reference proteome</keyword>
<comment type="caution">
    <text evidence="10">The sequence shown here is derived from an EMBL/GenBank/DDBJ whole genome shotgun (WGS) entry which is preliminary data.</text>
</comment>
<evidence type="ECO:0000313" key="10">
    <source>
        <dbReference type="EMBL" id="GJM62728.1"/>
    </source>
</evidence>
<dbReference type="SUPFAM" id="SSF51556">
    <property type="entry name" value="Metallo-dependent hydrolases"/>
    <property type="match status" value="1"/>
</dbReference>
<dbReference type="EC" id="3.5.2.7" evidence="2 8"/>
<dbReference type="PANTHER" id="PTHR42752">
    <property type="entry name" value="IMIDAZOLONEPROPIONASE"/>
    <property type="match status" value="1"/>
</dbReference>
<evidence type="ECO:0000256" key="7">
    <source>
        <dbReference type="ARBA" id="ARBA00023004"/>
    </source>
</evidence>
<evidence type="ECO:0000313" key="11">
    <source>
        <dbReference type="Proteomes" id="UP001310022"/>
    </source>
</evidence>
<evidence type="ECO:0000256" key="1">
    <source>
        <dbReference type="ARBA" id="ARBA00005023"/>
    </source>
</evidence>
<dbReference type="InterPro" id="IPR005920">
    <property type="entry name" value="HutI"/>
</dbReference>
<accession>A0AAN5AND0</accession>
<evidence type="ECO:0000256" key="2">
    <source>
        <dbReference type="ARBA" id="ARBA00012864"/>
    </source>
</evidence>
<evidence type="ECO:0000256" key="6">
    <source>
        <dbReference type="ARBA" id="ARBA00022833"/>
    </source>
</evidence>
<evidence type="ECO:0000256" key="3">
    <source>
        <dbReference type="ARBA" id="ARBA00022723"/>
    </source>
</evidence>
<keyword evidence="6" id="KW-0862">Zinc</keyword>
<dbReference type="InterPro" id="IPR006680">
    <property type="entry name" value="Amidohydro-rel"/>
</dbReference>
<dbReference type="GO" id="GO:0005737">
    <property type="term" value="C:cytoplasm"/>
    <property type="evidence" value="ECO:0007669"/>
    <property type="project" value="UniProtKB-UniRule"/>
</dbReference>
<dbReference type="AlphaFoldDB" id="A0AAN5AND0"/>
<evidence type="ECO:0000256" key="8">
    <source>
        <dbReference type="NCBIfam" id="TIGR01224"/>
    </source>
</evidence>
<dbReference type="Gene3D" id="2.30.40.10">
    <property type="entry name" value="Urease, subunit C, domain 1"/>
    <property type="match status" value="1"/>
</dbReference>
<dbReference type="GO" id="GO:0046872">
    <property type="term" value="F:metal ion binding"/>
    <property type="evidence" value="ECO:0007669"/>
    <property type="project" value="UniProtKB-KW"/>
</dbReference>
<sequence length="414" mass="44733">MKNQYTFIGPIHQLVTMADMPLKGALSDEALSTINQAGLLLEGDKILKAGDFEVLKSEAEKLETEMTILDQPMVIMPGLVDSHTHICFGGSRARDYAMRNAGKTYLEIAKAGGGIWDTVTQTRKASQEELTAGIEQRAARHLSDGVTTIEVKSGYGLSVDEELKMLRAIQAADTKSELIPTCLAAHIKPKDFDGDFSEYLTHIAEELFPILKEEGLTNRMDAFIEEEAFSAEVIKPYFEKAKAMGFDITVHADQFSTSGSQVAVDFEALSADHLEASGEEEVQLLADSNVIATALPGASMGLGCAYTPARKILDAGGAVAVASDWNPGSAPMGDLLMQAAILGTFQKLSNTELLAGLTYRAAAALKLQDRGRLVPGQKADFIAFPTTHINEVFYQQGKLKPAKVWVDGQLAFEL</sequence>
<feature type="domain" description="Amidohydrolase-related" evidence="9">
    <location>
        <begin position="74"/>
        <end position="410"/>
    </location>
</feature>
<dbReference type="EMBL" id="BQKE01000002">
    <property type="protein sequence ID" value="GJM62728.1"/>
    <property type="molecule type" value="Genomic_DNA"/>
</dbReference>
<keyword evidence="3" id="KW-0479">Metal-binding</keyword>
<gene>
    <name evidence="10" type="primary">hutI</name>
    <name evidence="10" type="ORF">PEDI_32800</name>
</gene>
<reference evidence="10 11" key="1">
    <citation type="submission" date="2021-12" db="EMBL/GenBank/DDBJ databases">
        <title>Genome sequencing of bacteria with rrn-lacking chromosome and rrn-plasmid.</title>
        <authorList>
            <person name="Anda M."/>
            <person name="Iwasaki W."/>
        </authorList>
    </citation>
    <scope>NUCLEOTIDE SEQUENCE [LARGE SCALE GENOMIC DNA]</scope>
    <source>
        <strain evidence="10 11">NBRC 15940</strain>
    </source>
</reference>
<name>A0AAN5AND0_9BACT</name>
<dbReference type="PANTHER" id="PTHR42752:SF1">
    <property type="entry name" value="IMIDAZOLONEPROPIONASE-RELATED"/>
    <property type="match status" value="1"/>
</dbReference>
<dbReference type="GO" id="GO:0019556">
    <property type="term" value="P:L-histidine catabolic process to glutamate and formamide"/>
    <property type="evidence" value="ECO:0007669"/>
    <property type="project" value="UniProtKB-UniRule"/>
</dbReference>
<keyword evidence="4" id="KW-0378">Hydrolase</keyword>
<organism evidence="10 11">
    <name type="scientific">Persicobacter diffluens</name>
    <dbReference type="NCBI Taxonomy" id="981"/>
    <lineage>
        <taxon>Bacteria</taxon>
        <taxon>Pseudomonadati</taxon>
        <taxon>Bacteroidota</taxon>
        <taxon>Cytophagia</taxon>
        <taxon>Cytophagales</taxon>
        <taxon>Persicobacteraceae</taxon>
        <taxon>Persicobacter</taxon>
    </lineage>
</organism>
<dbReference type="Pfam" id="PF01979">
    <property type="entry name" value="Amidohydro_1"/>
    <property type="match status" value="1"/>
</dbReference>
<dbReference type="Proteomes" id="UP001310022">
    <property type="component" value="Unassembled WGS sequence"/>
</dbReference>
<dbReference type="SUPFAM" id="SSF51338">
    <property type="entry name" value="Composite domain of metallo-dependent hydrolases"/>
    <property type="match status" value="2"/>
</dbReference>
<proteinExistence type="predicted"/>
<protein>
    <recommendedName>
        <fullName evidence="2 8">Imidazolonepropionase</fullName>
        <ecNumber evidence="2 8">3.5.2.7</ecNumber>
    </recommendedName>
</protein>
<evidence type="ECO:0000256" key="5">
    <source>
        <dbReference type="ARBA" id="ARBA00022808"/>
    </source>
</evidence>
<keyword evidence="7" id="KW-0408">Iron</keyword>
<dbReference type="RefSeq" id="WP_338237968.1">
    <property type="nucleotide sequence ID" value="NZ_BQKE01000002.1"/>
</dbReference>
<dbReference type="NCBIfam" id="TIGR01224">
    <property type="entry name" value="hutI"/>
    <property type="match status" value="1"/>
</dbReference>
<dbReference type="Gene3D" id="3.20.20.140">
    <property type="entry name" value="Metal-dependent hydrolases"/>
    <property type="match status" value="1"/>
</dbReference>
<evidence type="ECO:0000256" key="4">
    <source>
        <dbReference type="ARBA" id="ARBA00022801"/>
    </source>
</evidence>
<dbReference type="InterPro" id="IPR032466">
    <property type="entry name" value="Metal_Hydrolase"/>
</dbReference>
<comment type="pathway">
    <text evidence="1">Amino-acid degradation.</text>
</comment>
<keyword evidence="5" id="KW-0369">Histidine metabolism</keyword>